<proteinExistence type="predicted"/>
<dbReference type="EMBL" id="OC351005">
    <property type="protein sequence ID" value="CAD7419402.1"/>
    <property type="molecule type" value="Genomic_DNA"/>
</dbReference>
<evidence type="ECO:0000313" key="1">
    <source>
        <dbReference type="EMBL" id="CAD7419402.1"/>
    </source>
</evidence>
<dbReference type="AlphaFoldDB" id="A0A7R9DQZ7"/>
<reference evidence="1" key="1">
    <citation type="submission" date="2020-11" db="EMBL/GenBank/DDBJ databases">
        <authorList>
            <person name="Tran Van P."/>
        </authorList>
    </citation>
    <scope>NUCLEOTIDE SEQUENCE</scope>
</reference>
<gene>
    <name evidence="1" type="ORF">TCEB3V08_LOCUS13763</name>
</gene>
<accession>A0A7R9DQZ7</accession>
<name>A0A7R9DQZ7_TIMCR</name>
<protein>
    <submittedName>
        <fullName evidence="1">Uncharacterized protein</fullName>
    </submittedName>
</protein>
<sequence>MSIGDAAKEIITHSTHKQRFFQNFTTSSDDGSRVLRTLPPVVVGAQVILLTGRQTTLTVDTPTTLVVGTLGLGTPVTLGLCTAVSLGGGGGGAVKDGGIGWCGGRKVGGGGRGSTATTSPLQKL</sequence>
<organism evidence="1">
    <name type="scientific">Timema cristinae</name>
    <name type="common">Walking stick</name>
    <dbReference type="NCBI Taxonomy" id="61476"/>
    <lineage>
        <taxon>Eukaryota</taxon>
        <taxon>Metazoa</taxon>
        <taxon>Ecdysozoa</taxon>
        <taxon>Arthropoda</taxon>
        <taxon>Hexapoda</taxon>
        <taxon>Insecta</taxon>
        <taxon>Pterygota</taxon>
        <taxon>Neoptera</taxon>
        <taxon>Polyneoptera</taxon>
        <taxon>Phasmatodea</taxon>
        <taxon>Timematodea</taxon>
        <taxon>Timematoidea</taxon>
        <taxon>Timematidae</taxon>
        <taxon>Timema</taxon>
    </lineage>
</organism>